<evidence type="ECO:0000259" key="1">
    <source>
        <dbReference type="Pfam" id="PF01738"/>
    </source>
</evidence>
<dbReference type="Gene3D" id="3.40.50.1820">
    <property type="entry name" value="alpha/beta hydrolase"/>
    <property type="match status" value="1"/>
</dbReference>
<name>A0ABU8RXR3_9SPHN</name>
<organism evidence="2 3">
    <name type="scientific">Novosphingobium anseongense</name>
    <dbReference type="NCBI Taxonomy" id="3133436"/>
    <lineage>
        <taxon>Bacteria</taxon>
        <taxon>Pseudomonadati</taxon>
        <taxon>Pseudomonadota</taxon>
        <taxon>Alphaproteobacteria</taxon>
        <taxon>Sphingomonadales</taxon>
        <taxon>Sphingomonadaceae</taxon>
        <taxon>Novosphingobium</taxon>
    </lineage>
</organism>
<dbReference type="GO" id="GO:0016787">
    <property type="term" value="F:hydrolase activity"/>
    <property type="evidence" value="ECO:0007669"/>
    <property type="project" value="UniProtKB-KW"/>
</dbReference>
<gene>
    <name evidence="2" type="ORF">WG901_14300</name>
</gene>
<evidence type="ECO:0000313" key="3">
    <source>
        <dbReference type="Proteomes" id="UP001361239"/>
    </source>
</evidence>
<dbReference type="PANTHER" id="PTHR46623:SF10">
    <property type="entry name" value="CARBOXYMETHYLENEBUTENOLIDASE HOMOLOG"/>
    <property type="match status" value="1"/>
</dbReference>
<proteinExistence type="predicted"/>
<reference evidence="2 3" key="1">
    <citation type="submission" date="2024-03" db="EMBL/GenBank/DDBJ databases">
        <authorList>
            <person name="Jo J.-H."/>
        </authorList>
    </citation>
    <scope>NUCLEOTIDE SEQUENCE [LARGE SCALE GENOMIC DNA]</scope>
    <source>
        <strain evidence="2 3">PS1R-30</strain>
    </source>
</reference>
<accession>A0ABU8RXR3</accession>
<keyword evidence="2" id="KW-0378">Hydrolase</keyword>
<keyword evidence="3" id="KW-1185">Reference proteome</keyword>
<dbReference type="RefSeq" id="WP_339587771.1">
    <property type="nucleotide sequence ID" value="NZ_JBBHJZ010000003.1"/>
</dbReference>
<dbReference type="InterPro" id="IPR029058">
    <property type="entry name" value="AB_hydrolase_fold"/>
</dbReference>
<dbReference type="EC" id="3.1.-.-" evidence="2"/>
<dbReference type="Pfam" id="PF01738">
    <property type="entry name" value="DLH"/>
    <property type="match status" value="1"/>
</dbReference>
<dbReference type="InterPro" id="IPR002925">
    <property type="entry name" value="Dienelactn_hydro"/>
</dbReference>
<dbReference type="SUPFAM" id="SSF53474">
    <property type="entry name" value="alpha/beta-Hydrolases"/>
    <property type="match status" value="1"/>
</dbReference>
<dbReference type="InterPro" id="IPR051049">
    <property type="entry name" value="Dienelactone_hydrolase-like"/>
</dbReference>
<dbReference type="EMBL" id="JBBHJZ010000003">
    <property type="protein sequence ID" value="MEJ5977817.1"/>
    <property type="molecule type" value="Genomic_DNA"/>
</dbReference>
<feature type="domain" description="Dienelactone hydrolase" evidence="1">
    <location>
        <begin position="41"/>
        <end position="265"/>
    </location>
</feature>
<protein>
    <submittedName>
        <fullName evidence="2">Dienelactone hydrolase family protein</fullName>
        <ecNumber evidence="2">3.1.-.-</ecNumber>
    </submittedName>
</protein>
<dbReference type="PANTHER" id="PTHR46623">
    <property type="entry name" value="CARBOXYMETHYLENEBUTENOLIDASE-RELATED"/>
    <property type="match status" value="1"/>
</dbReference>
<dbReference type="Proteomes" id="UP001361239">
    <property type="component" value="Unassembled WGS sequence"/>
</dbReference>
<evidence type="ECO:0000313" key="2">
    <source>
        <dbReference type="EMBL" id="MEJ5977817.1"/>
    </source>
</evidence>
<comment type="caution">
    <text evidence="2">The sequence shown here is derived from an EMBL/GenBank/DDBJ whole genome shotgun (WGS) entry which is preliminary data.</text>
</comment>
<sequence length="268" mass="28609">MCDEFTGLQQPQQAMADREEQIYPGLSEGMVEVITADGTCEAFFVHPGEGKHPGVIFWPDAIGLRPAKQAMARRLASSGYAVLVVNQYYRNASLPLAIGFDTFRDAEARAKIMPLIAALTPDALARDAKAYAAFLDAQASVDTARGLGTQGYCMGGGQAFRTAAAVPERVRAVASFHGGGLVTEAPDSPHRIMAQTQAAFLILPGRDDDAGQPEAKDVLREAAAAAGRPAEIEVYAADHGWCVPDAPAYDEAEADRAWDRLLALYAEL</sequence>